<dbReference type="Proteomes" id="UP001164790">
    <property type="component" value="Chromosome"/>
</dbReference>
<name>A0ABY6H5G2_9LACO</name>
<keyword evidence="2" id="KW-1185">Reference proteome</keyword>
<sequence>MTKRWIRRVIELVIMTLAIAVAAFGIAPVPADAEEDGYASSYQLQDQNGEAISC</sequence>
<accession>A0ABY6H5G2</accession>
<gene>
    <name evidence="1" type="ORF">OFW50_12945</name>
</gene>
<organism evidence="1 2">
    <name type="scientific">Lacticaseibacillus chiayiensis</name>
    <dbReference type="NCBI Taxonomy" id="2100821"/>
    <lineage>
        <taxon>Bacteria</taxon>
        <taxon>Bacillati</taxon>
        <taxon>Bacillota</taxon>
        <taxon>Bacilli</taxon>
        <taxon>Lactobacillales</taxon>
        <taxon>Lactobacillaceae</taxon>
        <taxon>Lacticaseibacillus</taxon>
    </lineage>
</organism>
<evidence type="ECO:0000313" key="1">
    <source>
        <dbReference type="EMBL" id="UYN56353.1"/>
    </source>
</evidence>
<dbReference type="EMBL" id="CP107523">
    <property type="protein sequence ID" value="UYN56353.1"/>
    <property type="molecule type" value="Genomic_DNA"/>
</dbReference>
<reference evidence="1" key="1">
    <citation type="submission" date="2022-10" db="EMBL/GenBank/DDBJ databases">
        <title>Comparative genomic analysis and in-vitro probiotic properties of the potential probiotic L. chiayiensis AACE 3.</title>
        <authorList>
            <person name="Kang X."/>
        </authorList>
    </citation>
    <scope>NUCLEOTIDE SEQUENCE</scope>
    <source>
        <strain evidence="1">AACE 3</strain>
    </source>
</reference>
<protein>
    <submittedName>
        <fullName evidence="1">Uncharacterized protein</fullName>
    </submittedName>
</protein>
<evidence type="ECO:0000313" key="2">
    <source>
        <dbReference type="Proteomes" id="UP001164790"/>
    </source>
</evidence>
<proteinExistence type="predicted"/>
<dbReference type="RefSeq" id="WP_158280547.1">
    <property type="nucleotide sequence ID" value="NZ_CP107523.1"/>
</dbReference>